<comment type="caution">
    <text evidence="4">The sequence shown here is derived from an EMBL/GenBank/DDBJ whole genome shotgun (WGS) entry which is preliminary data.</text>
</comment>
<keyword evidence="2" id="KW-0472">Membrane</keyword>
<sequence length="92" mass="10732">MCDFASNINIYIGQAIRRERRKNNMSMNELAAKIGISQQQMSRYELGTVKITVVFLLQLSVIFNIPAAHFLEEDFFLHIDKLDNFIIYSMNK</sequence>
<evidence type="ECO:0000256" key="2">
    <source>
        <dbReference type="SAM" id="Phobius"/>
    </source>
</evidence>
<dbReference type="AlphaFoldDB" id="A0A0N0IBG0"/>
<keyword evidence="2" id="KW-1133">Transmembrane helix</keyword>
<feature type="transmembrane region" description="Helical" evidence="2">
    <location>
        <begin position="51"/>
        <end position="71"/>
    </location>
</feature>
<dbReference type="InterPro" id="IPR001387">
    <property type="entry name" value="Cro/C1-type_HTH"/>
</dbReference>
<dbReference type="PANTHER" id="PTHR46797">
    <property type="entry name" value="HTH-TYPE TRANSCRIPTIONAL REGULATOR"/>
    <property type="match status" value="1"/>
</dbReference>
<protein>
    <recommendedName>
        <fullName evidence="3">HTH cro/C1-type domain-containing protein</fullName>
    </recommendedName>
</protein>
<dbReference type="EMBL" id="LGAA01000007">
    <property type="protein sequence ID" value="KPD03780.1"/>
    <property type="molecule type" value="Genomic_DNA"/>
</dbReference>
<dbReference type="SUPFAM" id="SSF47413">
    <property type="entry name" value="lambda repressor-like DNA-binding domains"/>
    <property type="match status" value="1"/>
</dbReference>
<gene>
    <name evidence="4" type="ORF">M992_0699</name>
</gene>
<name>A0A0N0IBG0_9GAMM</name>
<dbReference type="GO" id="GO:0003700">
    <property type="term" value="F:DNA-binding transcription factor activity"/>
    <property type="evidence" value="ECO:0007669"/>
    <property type="project" value="TreeGrafter"/>
</dbReference>
<proteinExistence type="predicted"/>
<dbReference type="InterPro" id="IPR010982">
    <property type="entry name" value="Lambda_DNA-bd_dom_sf"/>
</dbReference>
<dbReference type="OrthoDB" id="5683219at2"/>
<keyword evidence="5" id="KW-1185">Reference proteome</keyword>
<dbReference type="PANTHER" id="PTHR46797:SF1">
    <property type="entry name" value="METHYLPHOSPHONATE SYNTHASE"/>
    <property type="match status" value="1"/>
</dbReference>
<dbReference type="Gene3D" id="1.10.260.40">
    <property type="entry name" value="lambda repressor-like DNA-binding domains"/>
    <property type="match status" value="1"/>
</dbReference>
<dbReference type="RefSeq" id="WP_053907335.1">
    <property type="nucleotide sequence ID" value="NZ_CAWMUS010000007.1"/>
</dbReference>
<keyword evidence="1" id="KW-0238">DNA-binding</keyword>
<accession>A0A0N0IBG0</accession>
<dbReference type="GO" id="GO:0003677">
    <property type="term" value="F:DNA binding"/>
    <property type="evidence" value="ECO:0007669"/>
    <property type="project" value="UniProtKB-KW"/>
</dbReference>
<evidence type="ECO:0000313" key="5">
    <source>
        <dbReference type="Proteomes" id="UP000053226"/>
    </source>
</evidence>
<evidence type="ECO:0000259" key="3">
    <source>
        <dbReference type="PROSITE" id="PS50943"/>
    </source>
</evidence>
<dbReference type="PROSITE" id="PS50943">
    <property type="entry name" value="HTH_CROC1"/>
    <property type="match status" value="1"/>
</dbReference>
<dbReference type="Pfam" id="PF01381">
    <property type="entry name" value="HTH_3"/>
    <property type="match status" value="1"/>
</dbReference>
<dbReference type="SMART" id="SM00530">
    <property type="entry name" value="HTH_XRE"/>
    <property type="match status" value="1"/>
</dbReference>
<dbReference type="CDD" id="cd00093">
    <property type="entry name" value="HTH_XRE"/>
    <property type="match status" value="1"/>
</dbReference>
<dbReference type="Proteomes" id="UP000053226">
    <property type="component" value="Unassembled WGS sequence"/>
</dbReference>
<evidence type="ECO:0000313" key="4">
    <source>
        <dbReference type="EMBL" id="KPD03780.1"/>
    </source>
</evidence>
<dbReference type="InterPro" id="IPR050807">
    <property type="entry name" value="TransReg_Diox_bact_type"/>
</dbReference>
<organism evidence="4 5">
    <name type="scientific">Moellerella wisconsensis ATCC 35017</name>
    <dbReference type="NCBI Taxonomy" id="1354267"/>
    <lineage>
        <taxon>Bacteria</taxon>
        <taxon>Pseudomonadati</taxon>
        <taxon>Pseudomonadota</taxon>
        <taxon>Gammaproteobacteria</taxon>
        <taxon>Enterobacterales</taxon>
        <taxon>Morganellaceae</taxon>
        <taxon>Moellerella</taxon>
    </lineage>
</organism>
<reference evidence="4 5" key="1">
    <citation type="submission" date="2015-07" db="EMBL/GenBank/DDBJ databases">
        <title>ATOL: Assembling a taxonomically balanced genome-scale reconstruction of the evolutionary history of the Enterobacteriaceae.</title>
        <authorList>
            <person name="Plunkett G.III."/>
            <person name="Neeno-Eckwall E.C."/>
            <person name="Glasner J.D."/>
            <person name="Perna N.T."/>
        </authorList>
    </citation>
    <scope>NUCLEOTIDE SEQUENCE [LARGE SCALE GENOMIC DNA]</scope>
    <source>
        <strain evidence="4 5">ATCC 35017</strain>
    </source>
</reference>
<keyword evidence="2" id="KW-0812">Transmembrane</keyword>
<feature type="domain" description="HTH cro/C1-type" evidence="3">
    <location>
        <begin position="16"/>
        <end position="70"/>
    </location>
</feature>
<dbReference type="GO" id="GO:0005829">
    <property type="term" value="C:cytosol"/>
    <property type="evidence" value="ECO:0007669"/>
    <property type="project" value="TreeGrafter"/>
</dbReference>
<evidence type="ECO:0000256" key="1">
    <source>
        <dbReference type="ARBA" id="ARBA00023125"/>
    </source>
</evidence>